<protein>
    <submittedName>
        <fullName evidence="1">CUGBP Elav-like family member 3</fullName>
    </submittedName>
</protein>
<gene>
    <name evidence="1" type="primary">CELF3</name>
</gene>
<organism evidence="1">
    <name type="scientific">Ovis aries</name>
    <name type="common">Sheep</name>
    <dbReference type="NCBI Taxonomy" id="9940"/>
    <lineage>
        <taxon>Eukaryota</taxon>
        <taxon>Metazoa</taxon>
        <taxon>Chordata</taxon>
        <taxon>Craniata</taxon>
        <taxon>Vertebrata</taxon>
        <taxon>Euteleostomi</taxon>
        <taxon>Mammalia</taxon>
        <taxon>Eutheria</taxon>
        <taxon>Laurasiatheria</taxon>
        <taxon>Artiodactyla</taxon>
        <taxon>Ruminantia</taxon>
        <taxon>Pecora</taxon>
        <taxon>Bovidae</taxon>
        <taxon>Caprinae</taxon>
        <taxon>Ovis</taxon>
    </lineage>
</organism>
<reference evidence="1" key="2">
    <citation type="submission" date="2025-08" db="UniProtKB">
        <authorList>
            <consortium name="Ensembl"/>
        </authorList>
    </citation>
    <scope>IDENTIFICATION</scope>
</reference>
<name>A0AC11E036_SHEEP</name>
<sequence>MGRGTGCKWGGTQGPPSPPHQVRRRQRTGRGTGCRWGGGHRDPHHPLPGKVQAAHGEGTGCRWGGTQGPPSPPPQEPARLLPSLPHPSLPSLLPWASTATAQCPPSPLGSLPLTLYIPTGFTPTQPRAPRPPWTPCSRPTRGCSTIQLTQQPTAWWHLRSHSLLLWWPSSPRHPHSSSSSSNSSSSNGKAPTAATSSSTTCPRSSRTRRSSRCSSPLATSSQPKSLLTEPPIRASALAL</sequence>
<evidence type="ECO:0000313" key="1">
    <source>
        <dbReference type="Ensembl" id="ENSOARP00020050932.1"/>
    </source>
</evidence>
<reference evidence="1" key="1">
    <citation type="submission" date="2020-11" db="EMBL/GenBank/DDBJ databases">
        <authorList>
            <person name="Davenport K.M."/>
            <person name="Bickhart D.M."/>
            <person name="Smith T.P.L."/>
            <person name="Murdoch B.M."/>
            <person name="Rosen B.D."/>
        </authorList>
    </citation>
    <scope>NUCLEOTIDE SEQUENCE [LARGE SCALE GENOMIC DNA]</scope>
    <source>
        <strain evidence="1">OAR_USU_Benz2616</strain>
    </source>
</reference>
<dbReference type="Ensembl" id="ENSOART00020066083.1">
    <property type="protein sequence ID" value="ENSOARP00020050932.1"/>
    <property type="gene ID" value="ENSOARG00020017622.2"/>
</dbReference>
<proteinExistence type="predicted"/>
<reference evidence="1" key="3">
    <citation type="submission" date="2025-09" db="UniProtKB">
        <authorList>
            <consortium name="Ensembl"/>
        </authorList>
    </citation>
    <scope>IDENTIFICATION</scope>
</reference>
<accession>A0AC11E036</accession>